<keyword evidence="10" id="KW-1185">Reference proteome</keyword>
<evidence type="ECO:0000256" key="2">
    <source>
        <dbReference type="ARBA" id="ARBA00022448"/>
    </source>
</evidence>
<feature type="domain" description="RCK C-terminal" evidence="8">
    <location>
        <begin position="373"/>
        <end position="456"/>
    </location>
</feature>
<name>A0A3E2THG9_9FIRM</name>
<dbReference type="SUPFAM" id="SSF51735">
    <property type="entry name" value="NAD(P)-binding Rossmann-fold domains"/>
    <property type="match status" value="2"/>
</dbReference>
<evidence type="ECO:0000256" key="4">
    <source>
        <dbReference type="ARBA" id="ARBA00022958"/>
    </source>
</evidence>
<dbReference type="OrthoDB" id="9775180at2"/>
<dbReference type="AlphaFoldDB" id="A0A3E2THG9"/>
<dbReference type="InterPro" id="IPR036291">
    <property type="entry name" value="NAD(P)-bd_dom_sf"/>
</dbReference>
<reference evidence="9 10" key="1">
    <citation type="submission" date="2018-08" db="EMBL/GenBank/DDBJ databases">
        <title>A genome reference for cultivated species of the human gut microbiota.</title>
        <authorList>
            <person name="Zou Y."/>
            <person name="Xue W."/>
            <person name="Luo G."/>
        </authorList>
    </citation>
    <scope>NUCLEOTIDE SEQUENCE [LARGE SCALE GENOMIC DNA]</scope>
    <source>
        <strain evidence="9 10">OF01-3</strain>
    </source>
</reference>
<dbReference type="PROSITE" id="PS51201">
    <property type="entry name" value="RCK_N"/>
    <property type="match status" value="2"/>
</dbReference>
<dbReference type="NCBIfam" id="NF007033">
    <property type="entry name" value="PRK09496.1-5"/>
    <property type="match status" value="1"/>
</dbReference>
<dbReference type="GO" id="GO:0015079">
    <property type="term" value="F:potassium ion transmembrane transporter activity"/>
    <property type="evidence" value="ECO:0007669"/>
    <property type="project" value="InterPro"/>
</dbReference>
<dbReference type="NCBIfam" id="NF007039">
    <property type="entry name" value="PRK09496.3-2"/>
    <property type="match status" value="1"/>
</dbReference>
<sequence length="456" mass="50875">MNIIILGAGKVGSHLTNELSLQDHDILVIDKDKEVLNRLLEQNDVMAIVGDGRDIDVLEEADVGKCDLFIALTMSDDVNVIASSLAKSLGAKNIIIRLRDPKYVNHYDRIKDITNSNEIINPEFLAAKSIQRSIKYSHARNVQSFLKDRALMIEIQLGKNSKLAGHSLMEANSYLRTFDIIIGIVNVNGEIYIPNGDFILESGDKLYIMGTKSGIDKFYKSEIPESIRIKNVLIIGASSITRHLTGLLLERNFNVTIIEIDREKAISIQEEYKEAIVINSDGSDPDILEETRVENFDAVVSLTGIDEENILIALMAERYGIDKIIAKVNRTNLLKITGVLDLDATFTPKTAASNYINRLIRSKEDARGVSTLSNLYKLEDDQVEVLEFEVSENSRVFNKKLKDLPIKSGTLVAIIEHSEYNGDIEVASGESVIDMGDRVLLITKNKNITQIDDILE</sequence>
<dbReference type="PANTHER" id="PTHR43833:SF5">
    <property type="entry name" value="TRK SYSTEM POTASSIUM UPTAKE PROTEIN TRKA"/>
    <property type="match status" value="1"/>
</dbReference>
<comment type="caution">
    <text evidence="9">The sequence shown here is derived from an EMBL/GenBank/DDBJ whole genome shotgun (WGS) entry which is preliminary data.</text>
</comment>
<dbReference type="InterPro" id="IPR006036">
    <property type="entry name" value="K_uptake_TrkA"/>
</dbReference>
<dbReference type="GO" id="GO:0005886">
    <property type="term" value="C:plasma membrane"/>
    <property type="evidence" value="ECO:0007669"/>
    <property type="project" value="InterPro"/>
</dbReference>
<accession>A0A3E2THG9</accession>
<evidence type="ECO:0000256" key="1">
    <source>
        <dbReference type="ARBA" id="ARBA00017378"/>
    </source>
</evidence>
<protein>
    <recommendedName>
        <fullName evidence="1">Trk system potassium uptake protein TrkA</fullName>
    </recommendedName>
</protein>
<dbReference type="Proteomes" id="UP000261011">
    <property type="component" value="Unassembled WGS sequence"/>
</dbReference>
<feature type="domain" description="RCK C-terminal" evidence="8">
    <location>
        <begin position="140"/>
        <end position="224"/>
    </location>
</feature>
<dbReference type="PRINTS" id="PR00335">
    <property type="entry name" value="KUPTAKETRKA"/>
</dbReference>
<dbReference type="InterPro" id="IPR003148">
    <property type="entry name" value="RCK_N"/>
</dbReference>
<keyword evidence="5" id="KW-0520">NAD</keyword>
<evidence type="ECO:0000259" key="7">
    <source>
        <dbReference type="PROSITE" id="PS51201"/>
    </source>
</evidence>
<dbReference type="Gene3D" id="3.30.70.1450">
    <property type="entry name" value="Regulator of K+ conductance, C-terminal domain"/>
    <property type="match status" value="2"/>
</dbReference>
<dbReference type="SUPFAM" id="SSF116726">
    <property type="entry name" value="TrkA C-terminal domain-like"/>
    <property type="match status" value="2"/>
</dbReference>
<dbReference type="InterPro" id="IPR050721">
    <property type="entry name" value="Trk_Ktr_HKT_K-transport"/>
</dbReference>
<dbReference type="PANTHER" id="PTHR43833">
    <property type="entry name" value="POTASSIUM CHANNEL PROTEIN 2-RELATED-RELATED"/>
    <property type="match status" value="1"/>
</dbReference>
<gene>
    <name evidence="9" type="primary">trkA</name>
    <name evidence="9" type="ORF">DXA39_05890</name>
</gene>
<evidence type="ECO:0000259" key="8">
    <source>
        <dbReference type="PROSITE" id="PS51202"/>
    </source>
</evidence>
<feature type="domain" description="RCK N-terminal" evidence="7">
    <location>
        <begin position="229"/>
        <end position="348"/>
    </location>
</feature>
<evidence type="ECO:0000256" key="3">
    <source>
        <dbReference type="ARBA" id="ARBA00022538"/>
    </source>
</evidence>
<dbReference type="Pfam" id="PF02080">
    <property type="entry name" value="TrkA_C"/>
    <property type="match status" value="2"/>
</dbReference>
<dbReference type="PROSITE" id="PS51202">
    <property type="entry name" value="RCK_C"/>
    <property type="match status" value="2"/>
</dbReference>
<feature type="domain" description="RCK N-terminal" evidence="7">
    <location>
        <begin position="1"/>
        <end position="121"/>
    </location>
</feature>
<keyword evidence="3" id="KW-0633">Potassium transport</keyword>
<evidence type="ECO:0000313" key="10">
    <source>
        <dbReference type="Proteomes" id="UP000261011"/>
    </source>
</evidence>
<evidence type="ECO:0000313" key="9">
    <source>
        <dbReference type="EMBL" id="RGB75852.1"/>
    </source>
</evidence>
<dbReference type="Pfam" id="PF02254">
    <property type="entry name" value="TrkA_N"/>
    <property type="match status" value="2"/>
</dbReference>
<dbReference type="InterPro" id="IPR006037">
    <property type="entry name" value="RCK_C"/>
</dbReference>
<keyword evidence="2" id="KW-0813">Transport</keyword>
<dbReference type="InterPro" id="IPR036721">
    <property type="entry name" value="RCK_C_sf"/>
</dbReference>
<organism evidence="9 10">
    <name type="scientific">Anaerococcus nagyae</name>
    <dbReference type="NCBI Taxonomy" id="1755241"/>
    <lineage>
        <taxon>Bacteria</taxon>
        <taxon>Bacillati</taxon>
        <taxon>Bacillota</taxon>
        <taxon>Tissierellia</taxon>
        <taxon>Tissierellales</taxon>
        <taxon>Peptoniphilaceae</taxon>
        <taxon>Anaerococcus</taxon>
    </lineage>
</organism>
<evidence type="ECO:0000256" key="5">
    <source>
        <dbReference type="ARBA" id="ARBA00023027"/>
    </source>
</evidence>
<keyword evidence="6" id="KW-0406">Ion transport</keyword>
<evidence type="ECO:0000256" key="6">
    <source>
        <dbReference type="ARBA" id="ARBA00023065"/>
    </source>
</evidence>
<dbReference type="RefSeq" id="WP_117521795.1">
    <property type="nucleotide sequence ID" value="NZ_AP031484.1"/>
</dbReference>
<keyword evidence="4" id="KW-0630">Potassium</keyword>
<dbReference type="EMBL" id="QVEU01000004">
    <property type="protein sequence ID" value="RGB75852.1"/>
    <property type="molecule type" value="Genomic_DNA"/>
</dbReference>
<dbReference type="Gene3D" id="3.40.50.720">
    <property type="entry name" value="NAD(P)-binding Rossmann-like Domain"/>
    <property type="match status" value="2"/>
</dbReference>
<proteinExistence type="predicted"/>